<organism evidence="1 2">
    <name type="scientific">Pyxidicoccus parkwayensis</name>
    <dbReference type="NCBI Taxonomy" id="2813578"/>
    <lineage>
        <taxon>Bacteria</taxon>
        <taxon>Pseudomonadati</taxon>
        <taxon>Myxococcota</taxon>
        <taxon>Myxococcia</taxon>
        <taxon>Myxococcales</taxon>
        <taxon>Cystobacterineae</taxon>
        <taxon>Myxococcaceae</taxon>
        <taxon>Pyxidicoccus</taxon>
    </lineage>
</organism>
<keyword evidence="2" id="KW-1185">Reference proteome</keyword>
<protein>
    <recommendedName>
        <fullName evidence="3">GIY-YIG domain-containing protein</fullName>
    </recommendedName>
</protein>
<evidence type="ECO:0000313" key="2">
    <source>
        <dbReference type="Proteomes" id="UP000662747"/>
    </source>
</evidence>
<accession>A0ABX7NSH5</accession>
<evidence type="ECO:0008006" key="3">
    <source>
        <dbReference type="Google" id="ProtNLM"/>
    </source>
</evidence>
<proteinExistence type="predicted"/>
<dbReference type="EMBL" id="CP071090">
    <property type="protein sequence ID" value="QSQ21836.1"/>
    <property type="molecule type" value="Genomic_DNA"/>
</dbReference>
<gene>
    <name evidence="1" type="ORF">JY651_42930</name>
</gene>
<dbReference type="RefSeq" id="WP_206723413.1">
    <property type="nucleotide sequence ID" value="NZ_CP071090.1"/>
</dbReference>
<reference evidence="1 2" key="1">
    <citation type="submission" date="2021-02" db="EMBL/GenBank/DDBJ databases">
        <title>De Novo genome assembly of isolated myxobacteria.</title>
        <authorList>
            <person name="Stevens D.C."/>
        </authorList>
    </citation>
    <scope>NUCLEOTIDE SEQUENCE [LARGE SCALE GENOMIC DNA]</scope>
    <source>
        <strain evidence="2">SCPEA02</strain>
    </source>
</reference>
<evidence type="ECO:0000313" key="1">
    <source>
        <dbReference type="EMBL" id="QSQ21836.1"/>
    </source>
</evidence>
<sequence>MRNTAIQDLEVYIGRASTVGRTMKRWKEHSENRGHTWASVLFQASRAHAKVLEKAAIRTIQRLKTQKTLCIGNANIVGGANGPDTDVEHEFVYMTWGWRTEWSDFEGKPSIDDLREIAHVVALDMKGAVTEQQLRNGLEVAKAPLSQFERLEWYNPE</sequence>
<dbReference type="Proteomes" id="UP000662747">
    <property type="component" value="Chromosome"/>
</dbReference>
<name>A0ABX7NSH5_9BACT</name>